<keyword evidence="3" id="KW-0998">Cell outer membrane</keyword>
<name>A0A7X3FXK7_9BURK</name>
<dbReference type="PANTHER" id="PTHR40980">
    <property type="entry name" value="PLUG DOMAIN-CONTAINING PROTEIN"/>
    <property type="match status" value="1"/>
</dbReference>
<evidence type="ECO:0000256" key="3">
    <source>
        <dbReference type="ARBA" id="ARBA00023237"/>
    </source>
</evidence>
<keyword evidence="4" id="KW-0675">Receptor</keyword>
<dbReference type="PANTHER" id="PTHR40980:SF3">
    <property type="entry name" value="TONB-DEPENDENT RECEPTOR-LIKE BETA-BARREL DOMAIN-CONTAINING PROTEIN"/>
    <property type="match status" value="1"/>
</dbReference>
<comment type="caution">
    <text evidence="4">The sequence shown here is derived from an EMBL/GenBank/DDBJ whole genome shotgun (WGS) entry which is preliminary data.</text>
</comment>
<evidence type="ECO:0000256" key="2">
    <source>
        <dbReference type="ARBA" id="ARBA00023136"/>
    </source>
</evidence>
<accession>A0A7X3FXK7</accession>
<dbReference type="GO" id="GO:0009279">
    <property type="term" value="C:cell outer membrane"/>
    <property type="evidence" value="ECO:0007669"/>
    <property type="project" value="UniProtKB-SubCell"/>
</dbReference>
<dbReference type="Gene3D" id="2.40.170.20">
    <property type="entry name" value="TonB-dependent receptor, beta-barrel domain"/>
    <property type="match status" value="1"/>
</dbReference>
<keyword evidence="5" id="KW-1185">Reference proteome</keyword>
<evidence type="ECO:0000313" key="5">
    <source>
        <dbReference type="Proteomes" id="UP000443353"/>
    </source>
</evidence>
<sequence length="75" mass="8330">MSTVAENNRANPGYVEPYGQVDLSIGYNVNQNLSLSLEAINLTDAHQRQHGRTDMQVLSVTTGGPRYMLGARYKF</sequence>
<comment type="subcellular location">
    <subcellularLocation>
        <location evidence="1">Cell outer membrane</location>
    </subcellularLocation>
</comment>
<dbReference type="SUPFAM" id="SSF56935">
    <property type="entry name" value="Porins"/>
    <property type="match status" value="1"/>
</dbReference>
<reference evidence="4 5" key="1">
    <citation type="submission" date="2019-12" db="EMBL/GenBank/DDBJ databases">
        <authorList>
            <person name="Li C."/>
            <person name="Zhao J."/>
        </authorList>
    </citation>
    <scope>NUCLEOTIDE SEQUENCE [LARGE SCALE GENOMIC DNA]</scope>
    <source>
        <strain evidence="4 5">NEAU-DD11</strain>
    </source>
</reference>
<protein>
    <submittedName>
        <fullName evidence="4">TonB-dependent receptor</fullName>
    </submittedName>
</protein>
<dbReference type="InterPro" id="IPR036942">
    <property type="entry name" value="Beta-barrel_TonB_sf"/>
</dbReference>
<proteinExistence type="predicted"/>
<gene>
    <name evidence="4" type="ORF">GPY61_04915</name>
</gene>
<dbReference type="Proteomes" id="UP000443353">
    <property type="component" value="Unassembled WGS sequence"/>
</dbReference>
<evidence type="ECO:0000256" key="1">
    <source>
        <dbReference type="ARBA" id="ARBA00004442"/>
    </source>
</evidence>
<organism evidence="4 5">
    <name type="scientific">Massilia cellulosiltytica</name>
    <dbReference type="NCBI Taxonomy" id="2683234"/>
    <lineage>
        <taxon>Bacteria</taxon>
        <taxon>Pseudomonadati</taxon>
        <taxon>Pseudomonadota</taxon>
        <taxon>Betaproteobacteria</taxon>
        <taxon>Burkholderiales</taxon>
        <taxon>Oxalobacteraceae</taxon>
        <taxon>Telluria group</taxon>
        <taxon>Massilia</taxon>
    </lineage>
</organism>
<dbReference type="AlphaFoldDB" id="A0A7X3FXK7"/>
<dbReference type="EMBL" id="WSES01000002">
    <property type="protein sequence ID" value="MVW59264.1"/>
    <property type="molecule type" value="Genomic_DNA"/>
</dbReference>
<evidence type="ECO:0000313" key="4">
    <source>
        <dbReference type="EMBL" id="MVW59264.1"/>
    </source>
</evidence>
<keyword evidence="2" id="KW-0472">Membrane</keyword>